<organism evidence="7">
    <name type="scientific">Oryza sativa subsp. japonica</name>
    <name type="common">Rice</name>
    <dbReference type="NCBI Taxonomy" id="39947"/>
    <lineage>
        <taxon>Eukaryota</taxon>
        <taxon>Viridiplantae</taxon>
        <taxon>Streptophyta</taxon>
        <taxon>Embryophyta</taxon>
        <taxon>Tracheophyta</taxon>
        <taxon>Spermatophyta</taxon>
        <taxon>Magnoliopsida</taxon>
        <taxon>Liliopsida</taxon>
        <taxon>Poales</taxon>
        <taxon>Poaceae</taxon>
        <taxon>BOP clade</taxon>
        <taxon>Oryzoideae</taxon>
        <taxon>Oryzeae</taxon>
        <taxon>Oryzinae</taxon>
        <taxon>Oryza</taxon>
        <taxon>Oryza sativa</taxon>
    </lineage>
</organism>
<dbReference type="SMART" id="SM00859">
    <property type="entry name" value="Semialdhyde_dh"/>
    <property type="match status" value="1"/>
</dbReference>
<evidence type="ECO:0000259" key="6">
    <source>
        <dbReference type="SMART" id="SM00859"/>
    </source>
</evidence>
<proteinExistence type="predicted"/>
<feature type="compositionally biased region" description="Polar residues" evidence="5">
    <location>
        <begin position="56"/>
        <end position="67"/>
    </location>
</feature>
<dbReference type="SUPFAM" id="SSF55347">
    <property type="entry name" value="Glyceraldehyde-3-phosphate dehydrogenase-like, C-terminal domain"/>
    <property type="match status" value="1"/>
</dbReference>
<gene>
    <name evidence="7" type="ORF">OsJ_11742</name>
</gene>
<evidence type="ECO:0000256" key="2">
    <source>
        <dbReference type="ARBA" id="ARBA00022605"/>
    </source>
</evidence>
<dbReference type="EMBL" id="CM000140">
    <property type="protein sequence ID" value="EEE59501.1"/>
    <property type="molecule type" value="Genomic_DNA"/>
</dbReference>
<dbReference type="GO" id="GO:0051287">
    <property type="term" value="F:NAD binding"/>
    <property type="evidence" value="ECO:0007669"/>
    <property type="project" value="InterPro"/>
</dbReference>
<evidence type="ECO:0000313" key="7">
    <source>
        <dbReference type="EMBL" id="EEE59501.1"/>
    </source>
</evidence>
<keyword evidence="2" id="KW-0028">Amino-acid biosynthesis</keyword>
<dbReference type="PANTHER" id="PTHR32338">
    <property type="entry name" value="N-ACETYL-GAMMA-GLUTAMYL-PHOSPHATE REDUCTASE, CHLOROPLASTIC-RELATED-RELATED"/>
    <property type="match status" value="1"/>
</dbReference>
<dbReference type="InterPro" id="IPR058924">
    <property type="entry name" value="AGPR_dimerisation_dom"/>
</dbReference>
<dbReference type="InterPro" id="IPR050085">
    <property type="entry name" value="AGPR"/>
</dbReference>
<evidence type="ECO:0000256" key="3">
    <source>
        <dbReference type="ARBA" id="ARBA00022857"/>
    </source>
</evidence>
<name>B9F9Q3_ORYSJ</name>
<reference evidence="7" key="2">
    <citation type="submission" date="2008-12" db="EMBL/GenBank/DDBJ databases">
        <title>Improved gene annotation of the rice (Oryza sativa) genomes.</title>
        <authorList>
            <person name="Wang J."/>
            <person name="Li R."/>
            <person name="Fan W."/>
            <person name="Huang Q."/>
            <person name="Zhang J."/>
            <person name="Zhou Y."/>
            <person name="Hu Y."/>
            <person name="Zi S."/>
            <person name="Li J."/>
            <person name="Ni P."/>
            <person name="Zheng H."/>
            <person name="Zhang Y."/>
            <person name="Zhao M."/>
            <person name="Hao Q."/>
            <person name="McDermott J."/>
            <person name="Samudrala R."/>
            <person name="Kristiansen K."/>
            <person name="Wong G.K.-S."/>
        </authorList>
    </citation>
    <scope>NUCLEOTIDE SEQUENCE</scope>
</reference>
<dbReference type="GO" id="GO:0006526">
    <property type="term" value="P:L-arginine biosynthetic process"/>
    <property type="evidence" value="ECO:0007669"/>
    <property type="project" value="UniProtKB-KW"/>
</dbReference>
<dbReference type="AlphaFoldDB" id="B9F9Q3"/>
<evidence type="ECO:0000256" key="5">
    <source>
        <dbReference type="SAM" id="MobiDB-lite"/>
    </source>
</evidence>
<dbReference type="SUPFAM" id="SSF51735">
    <property type="entry name" value="NAD(P)-binding Rossmann-fold domains"/>
    <property type="match status" value="1"/>
</dbReference>
<evidence type="ECO:0000256" key="1">
    <source>
        <dbReference type="ARBA" id="ARBA00022571"/>
    </source>
</evidence>
<keyword evidence="1" id="KW-0055">Arginine biosynthesis</keyword>
<keyword evidence="4" id="KW-0560">Oxidoreductase</keyword>
<sequence>MGSTALGGGAPARLGLAPKDGVFGSNLKQCGGFMLKTTPKVGSSSVRVRASVASSPQKQHSPKTSGVKSGEEVRIAVLGASGYTGAEIVRLLANHPQFRIKVMTADRKAGEQFGSVFPHLITQDLPNLVAVKDADFSNVDAVFCCLPHGTTQEIIKGLPQELKIVDLSADFRLRDINEYAEWYGHSHRAPELQKRGMQSTMFVEMAPGVTANDLYQHLKSTYEGEEFVKLLNGSSVPHTRHVVGSNYCFMNVFEDRIPGRAIIISVIDNLVKGASGQAVQNLNLMMGLPENTGLQYQPLFP</sequence>
<dbReference type="Gene3D" id="3.40.50.720">
    <property type="entry name" value="NAD(P)-binding Rossmann-like Domain"/>
    <property type="match status" value="2"/>
</dbReference>
<keyword evidence="3" id="KW-0521">NADP</keyword>
<accession>B9F9Q3</accession>
<dbReference type="Pfam" id="PF22698">
    <property type="entry name" value="Semialdhyde_dhC_1"/>
    <property type="match status" value="1"/>
</dbReference>
<reference evidence="7" key="1">
    <citation type="journal article" date="2005" name="PLoS Biol.">
        <title>The genomes of Oryza sativa: a history of duplications.</title>
        <authorList>
            <person name="Yu J."/>
            <person name="Wang J."/>
            <person name="Lin W."/>
            <person name="Li S."/>
            <person name="Li H."/>
            <person name="Zhou J."/>
            <person name="Ni P."/>
            <person name="Dong W."/>
            <person name="Hu S."/>
            <person name="Zeng C."/>
            <person name="Zhang J."/>
            <person name="Zhang Y."/>
            <person name="Li R."/>
            <person name="Xu Z."/>
            <person name="Li S."/>
            <person name="Li X."/>
            <person name="Zheng H."/>
            <person name="Cong L."/>
            <person name="Lin L."/>
            <person name="Yin J."/>
            <person name="Geng J."/>
            <person name="Li G."/>
            <person name="Shi J."/>
            <person name="Liu J."/>
            <person name="Lv H."/>
            <person name="Li J."/>
            <person name="Wang J."/>
            <person name="Deng Y."/>
            <person name="Ran L."/>
            <person name="Shi X."/>
            <person name="Wang X."/>
            <person name="Wu Q."/>
            <person name="Li C."/>
            <person name="Ren X."/>
            <person name="Wang J."/>
            <person name="Wang X."/>
            <person name="Li D."/>
            <person name="Liu D."/>
            <person name="Zhang X."/>
            <person name="Ji Z."/>
            <person name="Zhao W."/>
            <person name="Sun Y."/>
            <person name="Zhang Z."/>
            <person name="Bao J."/>
            <person name="Han Y."/>
            <person name="Dong L."/>
            <person name="Ji J."/>
            <person name="Chen P."/>
            <person name="Wu S."/>
            <person name="Liu J."/>
            <person name="Xiao Y."/>
            <person name="Bu D."/>
            <person name="Tan J."/>
            <person name="Yang L."/>
            <person name="Ye C."/>
            <person name="Zhang J."/>
            <person name="Xu J."/>
            <person name="Zhou Y."/>
            <person name="Yu Y."/>
            <person name="Zhang B."/>
            <person name="Zhuang S."/>
            <person name="Wei H."/>
            <person name="Liu B."/>
            <person name="Lei M."/>
            <person name="Yu H."/>
            <person name="Li Y."/>
            <person name="Xu H."/>
            <person name="Wei S."/>
            <person name="He X."/>
            <person name="Fang L."/>
            <person name="Zhang Z."/>
            <person name="Zhang Y."/>
            <person name="Huang X."/>
            <person name="Su Z."/>
            <person name="Tong W."/>
            <person name="Li J."/>
            <person name="Tong Z."/>
            <person name="Li S."/>
            <person name="Ye J."/>
            <person name="Wang L."/>
            <person name="Fang L."/>
            <person name="Lei T."/>
            <person name="Chen C."/>
            <person name="Chen H."/>
            <person name="Xu Z."/>
            <person name="Li H."/>
            <person name="Huang H."/>
            <person name="Zhang F."/>
            <person name="Xu H."/>
            <person name="Li N."/>
            <person name="Zhao C."/>
            <person name="Li S."/>
            <person name="Dong L."/>
            <person name="Huang Y."/>
            <person name="Li L."/>
            <person name="Xi Y."/>
            <person name="Qi Q."/>
            <person name="Li W."/>
            <person name="Zhang B."/>
            <person name="Hu W."/>
            <person name="Zhang Y."/>
            <person name="Tian X."/>
            <person name="Jiao Y."/>
            <person name="Liang X."/>
            <person name="Jin J."/>
            <person name="Gao L."/>
            <person name="Zheng W."/>
            <person name="Hao B."/>
            <person name="Liu S."/>
            <person name="Wang W."/>
            <person name="Yuan L."/>
            <person name="Cao M."/>
            <person name="McDermott J."/>
            <person name="Samudrala R."/>
            <person name="Wang J."/>
            <person name="Wong G.K."/>
            <person name="Yang H."/>
        </authorList>
    </citation>
    <scope>NUCLEOTIDE SEQUENCE [LARGE SCALE GENOMIC DNA]</scope>
</reference>
<dbReference type="Pfam" id="PF01118">
    <property type="entry name" value="Semialdhyde_dh"/>
    <property type="match status" value="1"/>
</dbReference>
<dbReference type="InterPro" id="IPR036291">
    <property type="entry name" value="NAD(P)-bd_dom_sf"/>
</dbReference>
<evidence type="ECO:0000256" key="4">
    <source>
        <dbReference type="ARBA" id="ARBA00023002"/>
    </source>
</evidence>
<feature type="region of interest" description="Disordered" evidence="5">
    <location>
        <begin position="49"/>
        <end position="68"/>
    </location>
</feature>
<dbReference type="Proteomes" id="UP000007752">
    <property type="component" value="Chromosome 3"/>
</dbReference>
<protein>
    <recommendedName>
        <fullName evidence="6">Semialdehyde dehydrogenase NAD-binding domain-containing protein</fullName>
    </recommendedName>
</protein>
<dbReference type="InterPro" id="IPR000534">
    <property type="entry name" value="Semialdehyde_DH_NAD-bd"/>
</dbReference>
<dbReference type="CDD" id="cd17895">
    <property type="entry name" value="AGPR_1_N"/>
    <property type="match status" value="1"/>
</dbReference>
<dbReference type="GO" id="GO:0016620">
    <property type="term" value="F:oxidoreductase activity, acting on the aldehyde or oxo group of donors, NAD or NADP as acceptor"/>
    <property type="evidence" value="ECO:0007669"/>
    <property type="project" value="InterPro"/>
</dbReference>
<dbReference type="PANTHER" id="PTHR32338:SF10">
    <property type="entry name" value="N-ACETYL-GAMMA-GLUTAMYL-PHOSPHATE REDUCTASE, CHLOROPLASTIC-RELATED"/>
    <property type="match status" value="1"/>
</dbReference>
<feature type="domain" description="Semialdehyde dehydrogenase NAD-binding" evidence="6">
    <location>
        <begin position="74"/>
        <end position="217"/>
    </location>
</feature>